<comment type="caution">
    <text evidence="4">The sequence shown here is derived from an EMBL/GenBank/DDBJ whole genome shotgun (WGS) entry which is preliminary data.</text>
</comment>
<dbReference type="InterPro" id="IPR054790">
    <property type="entry name" value="MurU"/>
</dbReference>
<accession>A0A0J8GYF4</accession>
<keyword evidence="1 4" id="KW-0808">Transferase</keyword>
<proteinExistence type="predicted"/>
<gene>
    <name evidence="4" type="ORF">XM47_04565</name>
</gene>
<reference evidence="4 5" key="1">
    <citation type="submission" date="2015-04" db="EMBL/GenBank/DDBJ databases">
        <title>Draft Genome Sequence of the Novel Agar-Digesting Marine Bacterium Q1.</title>
        <authorList>
            <person name="Li Y."/>
            <person name="Li D."/>
            <person name="Chen G."/>
            <person name="Du Z."/>
        </authorList>
    </citation>
    <scope>NUCLEOTIDE SEQUENCE [LARGE SCALE GENOMIC DNA]</scope>
    <source>
        <strain evidence="4 5">Q1</strain>
    </source>
</reference>
<dbReference type="STRING" id="1513271.XM47_04565"/>
<sequence>MKAMILAAGRGERMKPLTDITPKPLLNVNNKCLIEYHIEALVKAGISQIVINHAWLGEQIPKKLGDGSKYGCSIQYSPEPVGAFETAGGIIKALPLLGDEPFIVVNGDVWTDFDFAKLKQQKLTHLAHIVLVNNPEHNLDGDFGIQGSHAELVSKQKYTFSGIGLYSSKFFQEEFELPLGLGKLLKQEIDKKQVTAEIYQGQWSDIGTPERLRKIQEQQA</sequence>
<keyword evidence="2 4" id="KW-0548">Nucleotidyltransferase</keyword>
<feature type="domain" description="Nucleotidyl transferase" evidence="3">
    <location>
        <begin position="2"/>
        <end position="218"/>
    </location>
</feature>
<evidence type="ECO:0000256" key="1">
    <source>
        <dbReference type="ARBA" id="ARBA00022679"/>
    </source>
</evidence>
<dbReference type="PANTHER" id="PTHR43584">
    <property type="entry name" value="NUCLEOTIDYL TRANSFERASE"/>
    <property type="match status" value="1"/>
</dbReference>
<dbReference type="Proteomes" id="UP000037600">
    <property type="component" value="Unassembled WGS sequence"/>
</dbReference>
<organism evidence="4 5">
    <name type="scientific">Catenovulum maritimum</name>
    <dbReference type="NCBI Taxonomy" id="1513271"/>
    <lineage>
        <taxon>Bacteria</taxon>
        <taxon>Pseudomonadati</taxon>
        <taxon>Pseudomonadota</taxon>
        <taxon>Gammaproteobacteria</taxon>
        <taxon>Alteromonadales</taxon>
        <taxon>Alteromonadaceae</taxon>
        <taxon>Catenovulum</taxon>
    </lineage>
</organism>
<dbReference type="InterPro" id="IPR050065">
    <property type="entry name" value="GlmU-like"/>
</dbReference>
<dbReference type="AlphaFoldDB" id="A0A0J8GYF4"/>
<dbReference type="Gene3D" id="3.90.550.10">
    <property type="entry name" value="Spore Coat Polysaccharide Biosynthesis Protein SpsA, Chain A"/>
    <property type="match status" value="1"/>
</dbReference>
<evidence type="ECO:0000313" key="5">
    <source>
        <dbReference type="Proteomes" id="UP000037600"/>
    </source>
</evidence>
<dbReference type="PATRIC" id="fig|1513271.3.peg.945"/>
<dbReference type="RefSeq" id="WP_048690257.1">
    <property type="nucleotide sequence ID" value="NZ_KQ130484.1"/>
</dbReference>
<dbReference type="NCBIfam" id="NF045761">
    <property type="entry name" value="NAMPUrTaseMurU"/>
    <property type="match status" value="1"/>
</dbReference>
<dbReference type="InterPro" id="IPR005835">
    <property type="entry name" value="NTP_transferase_dom"/>
</dbReference>
<name>A0A0J8GYF4_9ALTE</name>
<evidence type="ECO:0000313" key="4">
    <source>
        <dbReference type="EMBL" id="KMT66269.1"/>
    </source>
</evidence>
<evidence type="ECO:0000259" key="3">
    <source>
        <dbReference type="Pfam" id="PF00483"/>
    </source>
</evidence>
<evidence type="ECO:0000256" key="2">
    <source>
        <dbReference type="ARBA" id="ARBA00022695"/>
    </source>
</evidence>
<dbReference type="CDD" id="cd06422">
    <property type="entry name" value="NTP_transferase_like_1"/>
    <property type="match status" value="1"/>
</dbReference>
<dbReference type="InterPro" id="IPR029044">
    <property type="entry name" value="Nucleotide-diphossugar_trans"/>
</dbReference>
<dbReference type="Pfam" id="PF00483">
    <property type="entry name" value="NTP_transferase"/>
    <property type="match status" value="1"/>
</dbReference>
<protein>
    <submittedName>
        <fullName evidence="4">Mannose-1-phosphate guanylyltransferase</fullName>
    </submittedName>
</protein>
<dbReference type="GO" id="GO:0016779">
    <property type="term" value="F:nucleotidyltransferase activity"/>
    <property type="evidence" value="ECO:0007669"/>
    <property type="project" value="UniProtKB-KW"/>
</dbReference>
<dbReference type="OrthoDB" id="9788272at2"/>
<dbReference type="EMBL" id="LAZL01000005">
    <property type="protein sequence ID" value="KMT66269.1"/>
    <property type="molecule type" value="Genomic_DNA"/>
</dbReference>
<dbReference type="SUPFAM" id="SSF53448">
    <property type="entry name" value="Nucleotide-diphospho-sugar transferases"/>
    <property type="match status" value="1"/>
</dbReference>
<keyword evidence="5" id="KW-1185">Reference proteome</keyword>
<dbReference type="PANTHER" id="PTHR43584:SF8">
    <property type="entry name" value="N-ACETYLMURAMATE ALPHA-1-PHOSPHATE URIDYLYLTRANSFERASE"/>
    <property type="match status" value="1"/>
</dbReference>